<feature type="transmembrane region" description="Helical" evidence="1">
    <location>
        <begin position="7"/>
        <end position="27"/>
    </location>
</feature>
<dbReference type="OrthoDB" id="4560550at2"/>
<reference evidence="2 3" key="1">
    <citation type="journal article" date="2014" name="J. Biotechnol.">
        <title>Complete genome sequence of the actinobacterium Actinoplanes friuliensis HAG 010964, producer of the lipopeptide antibiotic friulimycin.</title>
        <authorList>
            <person name="Ruckert C."/>
            <person name="Szczepanowski R."/>
            <person name="Albersmeier A."/>
            <person name="Goesmann A."/>
            <person name="Fischer N."/>
            <person name="Steinkamper A."/>
            <person name="Puhler A."/>
            <person name="Biener R."/>
            <person name="Schwartz D."/>
            <person name="Kalinowski J."/>
        </authorList>
    </citation>
    <scope>NUCLEOTIDE SEQUENCE [LARGE SCALE GENOMIC DNA]</scope>
    <source>
        <strain evidence="2 3">DSM 7358</strain>
    </source>
</reference>
<proteinExistence type="predicted"/>
<keyword evidence="3" id="KW-1185">Reference proteome</keyword>
<accession>U5VVW1</accession>
<dbReference type="KEGG" id="afs:AFR_13615"/>
<evidence type="ECO:0000313" key="2">
    <source>
        <dbReference type="EMBL" id="AGZ41009.1"/>
    </source>
</evidence>
<feature type="transmembrane region" description="Helical" evidence="1">
    <location>
        <begin position="33"/>
        <end position="52"/>
    </location>
</feature>
<evidence type="ECO:0000256" key="1">
    <source>
        <dbReference type="SAM" id="Phobius"/>
    </source>
</evidence>
<keyword evidence="1" id="KW-1133">Transmembrane helix</keyword>
<dbReference type="RefSeq" id="WP_023361068.1">
    <property type="nucleotide sequence ID" value="NC_022657.1"/>
</dbReference>
<dbReference type="HOGENOM" id="CLU_1136161_0_0_11"/>
<keyword evidence="1" id="KW-0472">Membrane</keyword>
<protein>
    <submittedName>
        <fullName evidence="2">Uncharacterized protein</fullName>
    </submittedName>
</protein>
<dbReference type="Proteomes" id="UP000017746">
    <property type="component" value="Chromosome"/>
</dbReference>
<keyword evidence="1" id="KW-0812">Transmembrane</keyword>
<organism evidence="2 3">
    <name type="scientific">Actinoplanes friuliensis DSM 7358</name>
    <dbReference type="NCBI Taxonomy" id="1246995"/>
    <lineage>
        <taxon>Bacteria</taxon>
        <taxon>Bacillati</taxon>
        <taxon>Actinomycetota</taxon>
        <taxon>Actinomycetes</taxon>
        <taxon>Micromonosporales</taxon>
        <taxon>Micromonosporaceae</taxon>
        <taxon>Actinoplanes</taxon>
    </lineage>
</organism>
<sequence>MSTKSLLVTVLVVVAGLAVIVGVVWLGLDGADAVASVVGASAGVASLGSTIWQARSAGNSDEAQRRTRVAASPAVVCLAVITLALAVVTAWALVRLTQDDDQKKAAIPAPSNGGPPPPVVSSPVPTQGTITAMGDQEGVDLDTGAVMPQNDPGADISGSGDTSDLTAVSSAAEFADAGAGTVQPSACDAPTLQWSRTLKTLYTMPVGNRICVRTSEGKLAMIVLRVTPSAAEQSLTFDWATWNR</sequence>
<name>U5VVW1_9ACTN</name>
<feature type="transmembrane region" description="Helical" evidence="1">
    <location>
        <begin position="73"/>
        <end position="94"/>
    </location>
</feature>
<dbReference type="PATRIC" id="fig|1246995.3.peg.2765"/>
<dbReference type="AlphaFoldDB" id="U5VVW1"/>
<dbReference type="EMBL" id="CP006272">
    <property type="protein sequence ID" value="AGZ41009.1"/>
    <property type="molecule type" value="Genomic_DNA"/>
</dbReference>
<evidence type="ECO:0000313" key="3">
    <source>
        <dbReference type="Proteomes" id="UP000017746"/>
    </source>
</evidence>
<gene>
    <name evidence="2" type="ORF">AFR_13615</name>
</gene>